<dbReference type="RefSeq" id="WP_197488105.1">
    <property type="nucleotide sequence ID" value="NZ_FKIF01000002.1"/>
</dbReference>
<dbReference type="CDD" id="cd00761">
    <property type="entry name" value="Glyco_tranf_GTA_type"/>
    <property type="match status" value="1"/>
</dbReference>
<feature type="domain" description="Glycosyltransferase 2-like" evidence="2">
    <location>
        <begin position="83"/>
        <end position="220"/>
    </location>
</feature>
<organism evidence="4 5">
    <name type="scientific">Bordetella ansorpii</name>
    <dbReference type="NCBI Taxonomy" id="288768"/>
    <lineage>
        <taxon>Bacteria</taxon>
        <taxon>Pseudomonadati</taxon>
        <taxon>Pseudomonadota</taxon>
        <taxon>Betaproteobacteria</taxon>
        <taxon>Burkholderiales</taxon>
        <taxon>Alcaligenaceae</taxon>
        <taxon>Bordetella</taxon>
    </lineage>
</organism>
<proteinExistence type="predicted"/>
<evidence type="ECO:0000313" key="5">
    <source>
        <dbReference type="Proteomes" id="UP000076848"/>
    </source>
</evidence>
<dbReference type="PANTHER" id="PTHR12526:SF636">
    <property type="entry name" value="BLL3647 PROTEIN"/>
    <property type="match status" value="1"/>
</dbReference>
<dbReference type="AlphaFoldDB" id="A0A157SB43"/>
<dbReference type="InterPro" id="IPR029044">
    <property type="entry name" value="Nucleotide-diphossugar_trans"/>
</dbReference>
<accession>A0A157SB43</accession>
<sequence length="857" mass="95144">MENKSSASIGRNIGVFLYRAARFVGKRLPLPHGVKSRAKAQVLAVVSWLQQRSQNRKQLDIGKMVGGVEMRPEACGLVPGLVSVILPVYNQGYLIAEAIESVLAQTYQDFELIIVNDGSSDGVEQVLQPYLSNPKVRVYTQKNQRLPKALSNGFELAQGEFWTWTSADNIMEPRMLEMLVERLRGDPTIGMTYADYYAIDDRGELLQDPTWRAHNRKDVASGEIELPRDTNVLNTVQDNFIGACFMYRGWIGRCFGDYDPQLGIEDYDYWMRINAFFPIKHLEKKAFLYRYRVHDNTLSAQAQEHRILEKVQRLMNYESERAAFYAQPLSYVVDDVARKWLSRRGVASRQMQALPQEGRVPDGANQVVVVSIATLAKSPHRLHGTGALAVILDDDRADYVRAHDALSTGAVALAPDAASAARMRLLSKCPVLDISSGQALAGLRAYAKNRLFFHATRKADELARQRPERLLPPAGLGVMLQVDDFVQGGLENVVIDLAISLRDLGHRVGIAVLGREGHAAEAARQAGVTLHSFGKHPSPKAYTDLLREQRIDVVNAHYSLFGADICASMGIPFVQTVHNSYVWLGPDDQQAHQQADPSTVSYVCVSATAARYADLVVGLDVTRIKVIPNGIDPRTIDRTHVAENRARLRQAWGIGDDVPVFLNVASIMRPKAQLQLVRAFAAVVRQSPQARLLLLGRAVEEDYLAEIKAAIAENGLGGNVVLAGFDPDVASYYQAADYFVLPSFWEGWSLSLGEAVANGLPCVITDVGSAYEFYDHEGVEVVTPPFGDITELNCANLGTYLDARDPAFEQRLGEAMIRVLQRRGAGLDERFLERADRAVAYRRYAIHFADLVGREKR</sequence>
<evidence type="ECO:0000259" key="2">
    <source>
        <dbReference type="Pfam" id="PF00535"/>
    </source>
</evidence>
<evidence type="ECO:0000259" key="3">
    <source>
        <dbReference type="Pfam" id="PF13439"/>
    </source>
</evidence>
<dbReference type="GO" id="GO:0016757">
    <property type="term" value="F:glycosyltransferase activity"/>
    <property type="evidence" value="ECO:0007669"/>
    <property type="project" value="InterPro"/>
</dbReference>
<dbReference type="Pfam" id="PF00534">
    <property type="entry name" value="Glycos_transf_1"/>
    <property type="match status" value="1"/>
</dbReference>
<dbReference type="SUPFAM" id="SSF53448">
    <property type="entry name" value="Nucleotide-diphospho-sugar transferases"/>
    <property type="match status" value="1"/>
</dbReference>
<feature type="domain" description="Glycosyl transferase family 1" evidence="1">
    <location>
        <begin position="645"/>
        <end position="790"/>
    </location>
</feature>
<keyword evidence="5" id="KW-1185">Reference proteome</keyword>
<dbReference type="PANTHER" id="PTHR12526">
    <property type="entry name" value="GLYCOSYLTRANSFERASE"/>
    <property type="match status" value="1"/>
</dbReference>
<dbReference type="Pfam" id="PF13439">
    <property type="entry name" value="Glyco_transf_4"/>
    <property type="match status" value="1"/>
</dbReference>
<feature type="domain" description="Glycosyltransferase subfamily 4-like N-terminal" evidence="3">
    <location>
        <begin position="488"/>
        <end position="633"/>
    </location>
</feature>
<evidence type="ECO:0000259" key="1">
    <source>
        <dbReference type="Pfam" id="PF00534"/>
    </source>
</evidence>
<dbReference type="SUPFAM" id="SSF53756">
    <property type="entry name" value="UDP-Glycosyltransferase/glycogen phosphorylase"/>
    <property type="match status" value="1"/>
</dbReference>
<keyword evidence="4" id="KW-0808">Transferase</keyword>
<dbReference type="InterPro" id="IPR001173">
    <property type="entry name" value="Glyco_trans_2-like"/>
</dbReference>
<gene>
    <name evidence="4" type="primary">wbpT_1</name>
    <name evidence="4" type="ORF">SAMEA3906486_01337</name>
</gene>
<dbReference type="Proteomes" id="UP000076848">
    <property type="component" value="Unassembled WGS sequence"/>
</dbReference>
<dbReference type="Gene3D" id="3.90.550.10">
    <property type="entry name" value="Spore Coat Polysaccharide Biosynthesis Protein SpsA, Chain A"/>
    <property type="match status" value="1"/>
</dbReference>
<dbReference type="Pfam" id="PF00535">
    <property type="entry name" value="Glycos_transf_2"/>
    <property type="match status" value="1"/>
</dbReference>
<dbReference type="Gene3D" id="3.40.50.2000">
    <property type="entry name" value="Glycogen Phosphorylase B"/>
    <property type="match status" value="2"/>
</dbReference>
<dbReference type="STRING" id="288768.SAMEA3906486_01337"/>
<dbReference type="InterPro" id="IPR001296">
    <property type="entry name" value="Glyco_trans_1"/>
</dbReference>
<dbReference type="EMBL" id="FKIF01000002">
    <property type="protein sequence ID" value="SAI67126.1"/>
    <property type="molecule type" value="Genomic_DNA"/>
</dbReference>
<dbReference type="InterPro" id="IPR028098">
    <property type="entry name" value="Glyco_trans_4-like_N"/>
</dbReference>
<protein>
    <submittedName>
        <fullName evidence="4">O-antigen biosynthesis glycosyltransferase</fullName>
    </submittedName>
</protein>
<evidence type="ECO:0000313" key="4">
    <source>
        <dbReference type="EMBL" id="SAI67126.1"/>
    </source>
</evidence>
<reference evidence="4 5" key="1">
    <citation type="submission" date="2016-04" db="EMBL/GenBank/DDBJ databases">
        <authorList>
            <consortium name="Pathogen Informatics"/>
        </authorList>
    </citation>
    <scope>NUCLEOTIDE SEQUENCE [LARGE SCALE GENOMIC DNA]</scope>
    <source>
        <strain evidence="4 5">H050680373</strain>
    </source>
</reference>
<name>A0A157SB43_9BORD</name>
<dbReference type="CDD" id="cd03811">
    <property type="entry name" value="GT4_GT28_WabH-like"/>
    <property type="match status" value="1"/>
</dbReference>